<dbReference type="CDD" id="cd00038">
    <property type="entry name" value="CAP_ED"/>
    <property type="match status" value="1"/>
</dbReference>
<evidence type="ECO:0000313" key="5">
    <source>
        <dbReference type="EMBL" id="GAB0056648.1"/>
    </source>
</evidence>
<dbReference type="PRINTS" id="PR00034">
    <property type="entry name" value="HTHCRP"/>
</dbReference>
<evidence type="ECO:0000256" key="3">
    <source>
        <dbReference type="ARBA" id="ARBA00023163"/>
    </source>
</evidence>
<dbReference type="Proteomes" id="UP001628193">
    <property type="component" value="Unassembled WGS sequence"/>
</dbReference>
<dbReference type="InterPro" id="IPR036388">
    <property type="entry name" value="WH-like_DNA-bd_sf"/>
</dbReference>
<dbReference type="Pfam" id="PF13545">
    <property type="entry name" value="HTH_Crp_2"/>
    <property type="match status" value="1"/>
</dbReference>
<dbReference type="InterPro" id="IPR036390">
    <property type="entry name" value="WH_DNA-bd_sf"/>
</dbReference>
<keyword evidence="2" id="KW-0238">DNA-binding</keyword>
<dbReference type="PANTHER" id="PTHR24567">
    <property type="entry name" value="CRP FAMILY TRANSCRIPTIONAL REGULATORY PROTEIN"/>
    <property type="match status" value="1"/>
</dbReference>
<keyword evidence="6" id="KW-1185">Reference proteome</keyword>
<evidence type="ECO:0000313" key="6">
    <source>
        <dbReference type="Proteomes" id="UP001628193"/>
    </source>
</evidence>
<evidence type="ECO:0000256" key="2">
    <source>
        <dbReference type="ARBA" id="ARBA00023125"/>
    </source>
</evidence>
<dbReference type="Pfam" id="PF00027">
    <property type="entry name" value="cNMP_binding"/>
    <property type="match status" value="1"/>
</dbReference>
<dbReference type="SUPFAM" id="SSF46785">
    <property type="entry name" value="Winged helix' DNA-binding domain"/>
    <property type="match status" value="1"/>
</dbReference>
<dbReference type="PANTHER" id="PTHR24567:SF75">
    <property type="entry name" value="FUMARATE AND NITRATE REDUCTION REGULATORY PROTEIN"/>
    <property type="match status" value="1"/>
</dbReference>
<dbReference type="CDD" id="cd00092">
    <property type="entry name" value="HTH_CRP"/>
    <property type="match status" value="1"/>
</dbReference>
<sequence>MNGSNHVGFNQADGSEEECPDSHEVACAQCKLHGFLKFFEESDLIALNIFLSRRIPVAKGAILFDALASFRGIYAVKSGSFKSFSQLDPSGEQIQGFFLPGELIGLDSIHSSHYGYSAVAMETSSVCWLPFEHLDDLGERKSFFQEQVIRILVDQVRHDHHQTLLVGRRTAEERLGAFLLNLSERYGRHGFNGEAFRLPMLQNDIANYLGLSMETVCRLLRGFREQGVLSIQGKRLRILNPDCLRSIAHLC</sequence>
<name>A0ABQ0C6Y8_9PROT</name>
<dbReference type="PROSITE" id="PS51063">
    <property type="entry name" value="HTH_CRP_2"/>
    <property type="match status" value="1"/>
</dbReference>
<feature type="domain" description="HTH crp-type" evidence="4">
    <location>
        <begin position="169"/>
        <end position="242"/>
    </location>
</feature>
<comment type="caution">
    <text evidence="5">The sequence shown here is derived from an EMBL/GenBank/DDBJ whole genome shotgun (WGS) entry which is preliminary data.</text>
</comment>
<dbReference type="InterPro" id="IPR014710">
    <property type="entry name" value="RmlC-like_jellyroll"/>
</dbReference>
<proteinExistence type="predicted"/>
<dbReference type="Gene3D" id="2.60.120.10">
    <property type="entry name" value="Jelly Rolls"/>
    <property type="match status" value="1"/>
</dbReference>
<protein>
    <submittedName>
        <fullName evidence="5">Fumarate and nitrate reduction regulatory protein</fullName>
    </submittedName>
</protein>
<accession>A0ABQ0C6Y8</accession>
<organism evidence="5 6">
    <name type="scientific">Candidatus Magnetaquiglobus chichijimensis</name>
    <dbReference type="NCBI Taxonomy" id="3141448"/>
    <lineage>
        <taxon>Bacteria</taxon>
        <taxon>Pseudomonadati</taxon>
        <taxon>Pseudomonadota</taxon>
        <taxon>Magnetococcia</taxon>
        <taxon>Magnetococcales</taxon>
        <taxon>Candidatus Magnetaquicoccaceae</taxon>
        <taxon>Candidatus Magnetaquiglobus</taxon>
    </lineage>
</organism>
<keyword evidence="1" id="KW-0805">Transcription regulation</keyword>
<dbReference type="Gene3D" id="1.10.10.10">
    <property type="entry name" value="Winged helix-like DNA-binding domain superfamily/Winged helix DNA-binding domain"/>
    <property type="match status" value="1"/>
</dbReference>
<evidence type="ECO:0000259" key="4">
    <source>
        <dbReference type="PROSITE" id="PS51063"/>
    </source>
</evidence>
<dbReference type="InterPro" id="IPR050397">
    <property type="entry name" value="Env_Response_Regulators"/>
</dbReference>
<gene>
    <name evidence="5" type="primary">fnr</name>
    <name evidence="5" type="ORF">SIID45300_00956</name>
</gene>
<dbReference type="RefSeq" id="WP_420904370.1">
    <property type="nucleotide sequence ID" value="NZ_BAAFGK010000004.1"/>
</dbReference>
<evidence type="ECO:0000256" key="1">
    <source>
        <dbReference type="ARBA" id="ARBA00023015"/>
    </source>
</evidence>
<dbReference type="InterPro" id="IPR018490">
    <property type="entry name" value="cNMP-bd_dom_sf"/>
</dbReference>
<dbReference type="SUPFAM" id="SSF51206">
    <property type="entry name" value="cAMP-binding domain-like"/>
    <property type="match status" value="1"/>
</dbReference>
<dbReference type="EMBL" id="BAAFGK010000004">
    <property type="protein sequence ID" value="GAB0056648.1"/>
    <property type="molecule type" value="Genomic_DNA"/>
</dbReference>
<dbReference type="InterPro" id="IPR000595">
    <property type="entry name" value="cNMP-bd_dom"/>
</dbReference>
<dbReference type="SMART" id="SM00419">
    <property type="entry name" value="HTH_CRP"/>
    <property type="match status" value="1"/>
</dbReference>
<keyword evidence="3" id="KW-0804">Transcription</keyword>
<dbReference type="InterPro" id="IPR012318">
    <property type="entry name" value="HTH_CRP"/>
</dbReference>
<reference evidence="5 6" key="1">
    <citation type="submission" date="2024-09" db="EMBL/GenBank/DDBJ databases">
        <title>Draft genome sequence of Candidatus Magnetaquicoccaceae bacterium FCR-1.</title>
        <authorList>
            <person name="Shimoshige H."/>
            <person name="Shimamura S."/>
            <person name="Taoka A."/>
            <person name="Kobayashi H."/>
            <person name="Maekawa T."/>
        </authorList>
    </citation>
    <scope>NUCLEOTIDE SEQUENCE [LARGE SCALE GENOMIC DNA]</scope>
    <source>
        <strain evidence="5 6">FCR-1</strain>
    </source>
</reference>